<proteinExistence type="predicted"/>
<evidence type="ECO:0000313" key="1">
    <source>
        <dbReference type="EnsemblMetazoa" id="PPA35892.1"/>
    </source>
</evidence>
<evidence type="ECO:0000313" key="2">
    <source>
        <dbReference type="Proteomes" id="UP000005239"/>
    </source>
</evidence>
<gene>
    <name evidence="1" type="primary">WBGene00274261</name>
</gene>
<name>A0A2A6BKY3_PRIPA</name>
<accession>A0A2A6BKY3</accession>
<reference evidence="2" key="1">
    <citation type="journal article" date="2008" name="Nat. Genet.">
        <title>The Pristionchus pacificus genome provides a unique perspective on nematode lifestyle and parasitism.</title>
        <authorList>
            <person name="Dieterich C."/>
            <person name="Clifton S.W."/>
            <person name="Schuster L.N."/>
            <person name="Chinwalla A."/>
            <person name="Delehaunty K."/>
            <person name="Dinkelacker I."/>
            <person name="Fulton L."/>
            <person name="Fulton R."/>
            <person name="Godfrey J."/>
            <person name="Minx P."/>
            <person name="Mitreva M."/>
            <person name="Roeseler W."/>
            <person name="Tian H."/>
            <person name="Witte H."/>
            <person name="Yang S.P."/>
            <person name="Wilson R.K."/>
            <person name="Sommer R.J."/>
        </authorList>
    </citation>
    <scope>NUCLEOTIDE SEQUENCE [LARGE SCALE GENOMIC DNA]</scope>
    <source>
        <strain evidence="2">PS312</strain>
    </source>
</reference>
<sequence>MKRRRPVFRTLVSSQVLASFLSIFLSRLLISHPIYIFPPAVEALSLSLSVHSVPSSVRVARDKGKVRESCQISHRRGL</sequence>
<dbReference type="Proteomes" id="UP000005239">
    <property type="component" value="Unassembled WGS sequence"/>
</dbReference>
<dbReference type="AlphaFoldDB" id="A0A2A6BKY3"/>
<dbReference type="EnsemblMetazoa" id="PPA35892.1">
    <property type="protein sequence ID" value="PPA35892.1"/>
    <property type="gene ID" value="WBGene00274261"/>
</dbReference>
<keyword evidence="2" id="KW-1185">Reference proteome</keyword>
<protein>
    <submittedName>
        <fullName evidence="1">Uncharacterized protein</fullName>
    </submittedName>
</protein>
<reference evidence="1" key="2">
    <citation type="submission" date="2022-06" db="UniProtKB">
        <authorList>
            <consortium name="EnsemblMetazoa"/>
        </authorList>
    </citation>
    <scope>IDENTIFICATION</scope>
    <source>
        <strain evidence="1">PS312</strain>
    </source>
</reference>
<organism evidence="1 2">
    <name type="scientific">Pristionchus pacificus</name>
    <name type="common">Parasitic nematode worm</name>
    <dbReference type="NCBI Taxonomy" id="54126"/>
    <lineage>
        <taxon>Eukaryota</taxon>
        <taxon>Metazoa</taxon>
        <taxon>Ecdysozoa</taxon>
        <taxon>Nematoda</taxon>
        <taxon>Chromadorea</taxon>
        <taxon>Rhabditida</taxon>
        <taxon>Rhabditina</taxon>
        <taxon>Diplogasteromorpha</taxon>
        <taxon>Diplogasteroidea</taxon>
        <taxon>Neodiplogasteridae</taxon>
        <taxon>Pristionchus</taxon>
    </lineage>
</organism>
<accession>A0A8R1UQ90</accession>